<keyword evidence="2" id="KW-1185">Reference proteome</keyword>
<dbReference type="AlphaFoldDB" id="A0A5B1BVW5"/>
<dbReference type="RefSeq" id="WP_149652698.1">
    <property type="nucleotide sequence ID" value="NZ_VTZN01000013.1"/>
</dbReference>
<dbReference type="EMBL" id="VTZN01000013">
    <property type="protein sequence ID" value="KAA1251513.1"/>
    <property type="molecule type" value="Genomic_DNA"/>
</dbReference>
<name>A0A5B1BVW5_MYCSI</name>
<organism evidence="1 2">
    <name type="scientific">Mycobacterium simiae</name>
    <name type="common">Mycobacterium habana</name>
    <dbReference type="NCBI Taxonomy" id="1784"/>
    <lineage>
        <taxon>Bacteria</taxon>
        <taxon>Bacillati</taxon>
        <taxon>Actinomycetota</taxon>
        <taxon>Actinomycetes</taxon>
        <taxon>Mycobacteriales</taxon>
        <taxon>Mycobacteriaceae</taxon>
        <taxon>Mycobacterium</taxon>
        <taxon>Mycobacterium simiae complex</taxon>
    </lineage>
</organism>
<evidence type="ECO:0000313" key="2">
    <source>
        <dbReference type="Proteomes" id="UP000324701"/>
    </source>
</evidence>
<protein>
    <submittedName>
        <fullName evidence="1">Uncharacterized protein</fullName>
    </submittedName>
</protein>
<comment type="caution">
    <text evidence="1">The sequence shown here is derived from an EMBL/GenBank/DDBJ whole genome shotgun (WGS) entry which is preliminary data.</text>
</comment>
<dbReference type="OrthoDB" id="4545496at2"/>
<reference evidence="1 2" key="1">
    <citation type="submission" date="2019-09" db="EMBL/GenBank/DDBJ databases">
        <title>Report of infection by Mycobacterium simiae a patient suffering from pulmonary tuberculosis.</title>
        <authorList>
            <person name="Mohanty P.S."/>
            <person name="Bansal A.K."/>
            <person name="Singh H."/>
            <person name="Sharma S."/>
            <person name="Patil S.A."/>
            <person name="Upadhaya P."/>
            <person name="Singh P.K."/>
            <person name="Kumar D."/>
            <person name="Kumar S."/>
            <person name="Singh R.K."/>
            <person name="Chaudhary B."/>
        </authorList>
    </citation>
    <scope>NUCLEOTIDE SEQUENCE [LARGE SCALE GENOMIC DNA]</scope>
    <source>
        <strain evidence="1 2">JAL-560-SIM</strain>
    </source>
</reference>
<evidence type="ECO:0000313" key="1">
    <source>
        <dbReference type="EMBL" id="KAA1251513.1"/>
    </source>
</evidence>
<proteinExistence type="predicted"/>
<accession>A0A5B1BVW5</accession>
<gene>
    <name evidence="1" type="ORF">F0Q45_04045</name>
</gene>
<dbReference type="Proteomes" id="UP000324701">
    <property type="component" value="Unassembled WGS sequence"/>
</dbReference>
<sequence length="96" mass="10519">MRAAVLRVKVDPTGVRSFSRLREGMAALIGSVDEMSPDMVEKALGREVEPLIDRNRAVAAKDTAIELCTKAFRTILVVGVTVDQLTRRLPATGVRR</sequence>